<dbReference type="InterPro" id="IPR036249">
    <property type="entry name" value="Thioredoxin-like_sf"/>
</dbReference>
<dbReference type="PANTHER" id="PTHR43968:SF6">
    <property type="entry name" value="GLUTATHIONE S-TRANSFERASE OMEGA"/>
    <property type="match status" value="1"/>
</dbReference>
<dbReference type="PANTHER" id="PTHR43968">
    <property type="match status" value="1"/>
</dbReference>
<keyword evidence="3" id="KW-1185">Reference proteome</keyword>
<comment type="caution">
    <text evidence="2">The sequence shown here is derived from an EMBL/GenBank/DDBJ whole genome shotgun (WGS) entry which is preliminary data.</text>
</comment>
<dbReference type="OrthoDB" id="8634103at2"/>
<dbReference type="InterPro" id="IPR004045">
    <property type="entry name" value="Glutathione_S-Trfase_N"/>
</dbReference>
<evidence type="ECO:0000313" key="3">
    <source>
        <dbReference type="Proteomes" id="UP000228621"/>
    </source>
</evidence>
<dbReference type="CDD" id="cd00570">
    <property type="entry name" value="GST_N_family"/>
    <property type="match status" value="1"/>
</dbReference>
<keyword evidence="2" id="KW-0808">Transferase</keyword>
<gene>
    <name evidence="2" type="ORF">CEX98_00500</name>
</gene>
<name>A0A2A5JWG5_PSEO7</name>
<dbReference type="SUPFAM" id="SSF52833">
    <property type="entry name" value="Thioredoxin-like"/>
    <property type="match status" value="1"/>
</dbReference>
<accession>A0A2A5JWG5</accession>
<evidence type="ECO:0000259" key="1">
    <source>
        <dbReference type="PROSITE" id="PS50404"/>
    </source>
</evidence>
<dbReference type="RefSeq" id="WP_099640190.1">
    <property type="nucleotide sequence ID" value="NZ_JAQPZX010000046.1"/>
</dbReference>
<organism evidence="2 3">
    <name type="scientific">Pseudoalteromonas piscicida</name>
    <dbReference type="NCBI Taxonomy" id="43662"/>
    <lineage>
        <taxon>Bacteria</taxon>
        <taxon>Pseudomonadati</taxon>
        <taxon>Pseudomonadota</taxon>
        <taxon>Gammaproteobacteria</taxon>
        <taxon>Alteromonadales</taxon>
        <taxon>Pseudoalteromonadaceae</taxon>
        <taxon>Pseudoalteromonas</taxon>
    </lineage>
</organism>
<dbReference type="InterPro" id="IPR050983">
    <property type="entry name" value="GST_Omega/HSP26"/>
</dbReference>
<dbReference type="SUPFAM" id="SSF47616">
    <property type="entry name" value="GST C-terminal domain-like"/>
    <property type="match status" value="1"/>
</dbReference>
<dbReference type="Gene3D" id="1.20.1050.10">
    <property type="match status" value="1"/>
</dbReference>
<sequence length="192" mass="22826">MKLIGSNTSPYARRIRMWAAAKQLPLSYQHIDIFSQAGHDELVRHNPARKIPFLIDDAQLICDSNLIVRYLREKHQLPFPSWDQENWLILINACNDSLVELLLSKRSGFDIEQDKLFFNLQRERIGHTLHYLNEECVTEEFLHCDYLQISLYCLIDWVLFRELVDLSDYENLMAFHDRWQSHPIAQQTDPRN</sequence>
<feature type="domain" description="GST N-terminal" evidence="1">
    <location>
        <begin position="1"/>
        <end position="79"/>
    </location>
</feature>
<dbReference type="EMBL" id="NKHF01000002">
    <property type="protein sequence ID" value="PCK33697.1"/>
    <property type="molecule type" value="Genomic_DNA"/>
</dbReference>
<dbReference type="InterPro" id="IPR036282">
    <property type="entry name" value="Glutathione-S-Trfase_C_sf"/>
</dbReference>
<reference evidence="3" key="1">
    <citation type="journal article" date="2019" name="Genome Announc.">
        <title>Draft Genome Sequence of Pseudoalteromonas piscicida Strain 36Y ROTHPW, an Hypersaline Seawater Isolate from the South Coast of Sonora, Mexico.</title>
        <authorList>
            <person name="Sanchez-Diaz R."/>
            <person name="Molina-Garza Z.J."/>
            <person name="Cruz-Suarez L.E."/>
            <person name="Selvin J."/>
            <person name="Kiran G.S."/>
            <person name="Ibarra-Gamez J.C."/>
            <person name="Gomez-Gil B."/>
            <person name="Galaviz-Silva L."/>
        </authorList>
    </citation>
    <scope>NUCLEOTIDE SEQUENCE [LARGE SCALE GENOMIC DNA]</scope>
    <source>
        <strain evidence="3">36Y_RITHPW</strain>
    </source>
</reference>
<dbReference type="PROSITE" id="PS50404">
    <property type="entry name" value="GST_NTER"/>
    <property type="match status" value="1"/>
</dbReference>
<dbReference type="AlphaFoldDB" id="A0A2A5JWG5"/>
<dbReference type="GO" id="GO:0016740">
    <property type="term" value="F:transferase activity"/>
    <property type="evidence" value="ECO:0007669"/>
    <property type="project" value="UniProtKB-KW"/>
</dbReference>
<evidence type="ECO:0000313" key="2">
    <source>
        <dbReference type="EMBL" id="PCK33697.1"/>
    </source>
</evidence>
<protein>
    <submittedName>
        <fullName evidence="2">Glutathione S-transferase</fullName>
    </submittedName>
</protein>
<dbReference type="Pfam" id="PF13417">
    <property type="entry name" value="GST_N_3"/>
    <property type="match status" value="1"/>
</dbReference>
<dbReference type="Gene3D" id="3.40.30.10">
    <property type="entry name" value="Glutaredoxin"/>
    <property type="match status" value="1"/>
</dbReference>
<dbReference type="Proteomes" id="UP000228621">
    <property type="component" value="Unassembled WGS sequence"/>
</dbReference>
<proteinExistence type="predicted"/>
<dbReference type="GO" id="GO:0005737">
    <property type="term" value="C:cytoplasm"/>
    <property type="evidence" value="ECO:0007669"/>
    <property type="project" value="TreeGrafter"/>
</dbReference>